<feature type="site" description="Important for catalytic activity, responsible for pKa modulation of the active site Glu and correct orientation of both the proton donor and substrate" evidence="6">
    <location>
        <position position="215"/>
    </location>
</feature>
<dbReference type="PANTHER" id="PTHR43301">
    <property type="entry name" value="ARABINAN ENDO-1,5-ALPHA-L-ARABINOSIDASE"/>
    <property type="match status" value="1"/>
</dbReference>
<evidence type="ECO:0000256" key="4">
    <source>
        <dbReference type="ARBA" id="ARBA00023295"/>
    </source>
</evidence>
<feature type="domain" description="Extracellular endo-alpha-(1-&gt;5)-L-arabinanase C-terminal" evidence="9">
    <location>
        <begin position="413"/>
        <end position="516"/>
    </location>
</feature>
<evidence type="ECO:0000259" key="9">
    <source>
        <dbReference type="Pfam" id="PF16369"/>
    </source>
</evidence>
<dbReference type="AlphaFoldDB" id="A0A9J6Z8X4"/>
<dbReference type="GO" id="GO:0004553">
    <property type="term" value="F:hydrolase activity, hydrolyzing O-glycosyl compounds"/>
    <property type="evidence" value="ECO:0007669"/>
    <property type="project" value="InterPro"/>
</dbReference>
<evidence type="ECO:0000256" key="5">
    <source>
        <dbReference type="PIRSR" id="PIRSR606710-1"/>
    </source>
</evidence>
<evidence type="ECO:0000256" key="2">
    <source>
        <dbReference type="ARBA" id="ARBA00009865"/>
    </source>
</evidence>
<evidence type="ECO:0000313" key="11">
    <source>
        <dbReference type="Proteomes" id="UP001056756"/>
    </source>
</evidence>
<protein>
    <submittedName>
        <fullName evidence="10">Glycoside hydrolase family 43 protein</fullName>
    </submittedName>
</protein>
<evidence type="ECO:0000256" key="1">
    <source>
        <dbReference type="ARBA" id="ARBA00004834"/>
    </source>
</evidence>
<dbReference type="Gene3D" id="2.40.128.10">
    <property type="match status" value="1"/>
</dbReference>
<keyword evidence="3 7" id="KW-0378">Hydrolase</keyword>
<reference evidence="10" key="1">
    <citation type="submission" date="2022-05" db="EMBL/GenBank/DDBJ databases">
        <title>Novel bacterial taxa in a minimal lignocellulolytic consortium and its capacity to transform plastics disclosed by genome-resolved metagenomics.</title>
        <authorList>
            <person name="Rodriguez C.A.D."/>
            <person name="Diaz-Garcia L."/>
            <person name="Herrera K."/>
            <person name="Tarazona N.A."/>
            <person name="Sproer C."/>
            <person name="Overmann J."/>
            <person name="Jimenez D.J."/>
        </authorList>
    </citation>
    <scope>NUCLEOTIDE SEQUENCE</scope>
    <source>
        <strain evidence="10">MAG5</strain>
    </source>
</reference>
<name>A0A9J6Z8X4_9BACL</name>
<sequence>MNKTLICAVSVLTAVVMMTACSKGTNENLNKEPATEQVVNDNNKTNKEVNENADNQLVVTNPVDNGVEKGGPMFTNASVHDPSVLFADGTFYVYGSHLGSAKSTDLMNWTLIGSGVSNGNPLIPNVTEEMAEALEWGQTDTFWAGDVIQLADGKYYFYYSVCKGDSPRAAIGLAVSDSPEGPFTDLGMFLKSGMWGQKSEDGTIYDATVHPNAIDPAVFFDKDNLLWMVYGSYSGGIFIMQLDPTTGLPFPDQGYGKKLLGKNHVRIEGPYIQYSPETDYYYMFLSYGGLDAVGGYNLRVARSKTPDGPYVDSEGKDLIDAQGPAGSFFDDRAIEPYGVKMVGNFMFRRELGETGGGIGAGYISPGHNSTYYDESSKKYFNIFHTRFPYQSEHHEIRVHQMFLNEDGWFVMAPHRYSGETIGTYTQEEVSGAFKLINHGRDVSAEVKESIVVELTADGNITGAVAGSWKLSGEHNVELTIDNVVYRGVLLRQYDELTKQEVMTFSALSLEGVSVWGSAVTKKE</sequence>
<dbReference type="GO" id="GO:0005975">
    <property type="term" value="P:carbohydrate metabolic process"/>
    <property type="evidence" value="ECO:0007669"/>
    <property type="project" value="InterPro"/>
</dbReference>
<gene>
    <name evidence="10" type="ORF">NAG76_11440</name>
</gene>
<evidence type="ECO:0000313" key="10">
    <source>
        <dbReference type="EMBL" id="URN92514.1"/>
    </source>
</evidence>
<keyword evidence="4 7" id="KW-0326">Glycosidase</keyword>
<feature type="active site" description="Proton acceptor" evidence="5">
    <location>
        <position position="81"/>
    </location>
</feature>
<evidence type="ECO:0000256" key="7">
    <source>
        <dbReference type="RuleBase" id="RU361187"/>
    </source>
</evidence>
<evidence type="ECO:0000256" key="8">
    <source>
        <dbReference type="SAM" id="SignalP"/>
    </source>
</evidence>
<dbReference type="Pfam" id="PF04616">
    <property type="entry name" value="Glyco_hydro_43"/>
    <property type="match status" value="1"/>
</dbReference>
<dbReference type="Pfam" id="PF16369">
    <property type="entry name" value="GH43_C"/>
    <property type="match status" value="1"/>
</dbReference>
<comment type="pathway">
    <text evidence="1">Glycan metabolism; L-arabinan degradation.</text>
</comment>
<feature type="signal peptide" evidence="8">
    <location>
        <begin position="1"/>
        <end position="22"/>
    </location>
</feature>
<proteinExistence type="inferred from homology"/>
<keyword evidence="8" id="KW-0732">Signal</keyword>
<dbReference type="InterPro" id="IPR050727">
    <property type="entry name" value="GH43_arabinanases"/>
</dbReference>
<dbReference type="SUPFAM" id="SSF75005">
    <property type="entry name" value="Arabinanase/levansucrase/invertase"/>
    <property type="match status" value="1"/>
</dbReference>
<dbReference type="PROSITE" id="PS51257">
    <property type="entry name" value="PROKAR_LIPOPROTEIN"/>
    <property type="match status" value="1"/>
</dbReference>
<dbReference type="EMBL" id="CP097899">
    <property type="protein sequence ID" value="URN92514.1"/>
    <property type="molecule type" value="Genomic_DNA"/>
</dbReference>
<dbReference type="Proteomes" id="UP001056756">
    <property type="component" value="Chromosome"/>
</dbReference>
<dbReference type="CDD" id="cd18832">
    <property type="entry name" value="GH43_GsAbnA-like"/>
    <property type="match status" value="1"/>
</dbReference>
<feature type="active site" description="Proton donor" evidence="5">
    <location>
        <position position="268"/>
    </location>
</feature>
<feature type="chain" id="PRO_5039912232" evidence="8">
    <location>
        <begin position="23"/>
        <end position="523"/>
    </location>
</feature>
<dbReference type="InterPro" id="IPR006710">
    <property type="entry name" value="Glyco_hydro_43"/>
</dbReference>
<comment type="similarity">
    <text evidence="2 7">Belongs to the glycosyl hydrolase 43 family.</text>
</comment>
<dbReference type="InterPro" id="IPR032291">
    <property type="entry name" value="Abn2_C"/>
</dbReference>
<evidence type="ECO:0000256" key="3">
    <source>
        <dbReference type="ARBA" id="ARBA00022801"/>
    </source>
</evidence>
<organism evidence="10 11">
    <name type="scientific">Candidatus Pristimantibacillus lignocellulolyticus</name>
    <dbReference type="NCBI Taxonomy" id="2994561"/>
    <lineage>
        <taxon>Bacteria</taxon>
        <taxon>Bacillati</taxon>
        <taxon>Bacillota</taxon>
        <taxon>Bacilli</taxon>
        <taxon>Bacillales</taxon>
        <taxon>Paenibacillaceae</taxon>
        <taxon>Candidatus Pristimantibacillus</taxon>
    </lineage>
</organism>
<dbReference type="InterPro" id="IPR023296">
    <property type="entry name" value="Glyco_hydro_beta-prop_sf"/>
</dbReference>
<dbReference type="PANTHER" id="PTHR43301:SF3">
    <property type="entry name" value="ARABINAN ENDO-1,5-ALPHA-L-ARABINOSIDASE A-RELATED"/>
    <property type="match status" value="1"/>
</dbReference>
<evidence type="ECO:0000256" key="6">
    <source>
        <dbReference type="PIRSR" id="PIRSR606710-2"/>
    </source>
</evidence>
<accession>A0A9J6Z8X4</accession>
<dbReference type="Gene3D" id="2.115.10.20">
    <property type="entry name" value="Glycosyl hydrolase domain, family 43"/>
    <property type="match status" value="1"/>
</dbReference>
<dbReference type="KEGG" id="plig:NAG76_11440"/>